<evidence type="ECO:0000256" key="10">
    <source>
        <dbReference type="ARBA" id="ARBA00048109"/>
    </source>
</evidence>
<keyword evidence="6 14" id="KW-0808">Transferase</keyword>
<dbReference type="EC" id="2.3.1.20" evidence="4"/>
<dbReference type="AlphaFoldDB" id="A0A7T4UQB2"/>
<keyword evidence="5" id="KW-0444">Lipid biosynthesis</keyword>
<evidence type="ECO:0000256" key="5">
    <source>
        <dbReference type="ARBA" id="ARBA00022516"/>
    </source>
</evidence>
<comment type="catalytic activity">
    <reaction evidence="10">
        <text>an acyl-CoA + a 1,2-diacyl-sn-glycerol = a triacyl-sn-glycerol + CoA</text>
        <dbReference type="Rhea" id="RHEA:10868"/>
        <dbReference type="ChEBI" id="CHEBI:17815"/>
        <dbReference type="ChEBI" id="CHEBI:57287"/>
        <dbReference type="ChEBI" id="CHEBI:58342"/>
        <dbReference type="ChEBI" id="CHEBI:64615"/>
        <dbReference type="EC" id="2.3.1.20"/>
    </reaction>
</comment>
<evidence type="ECO:0000256" key="2">
    <source>
        <dbReference type="ARBA" id="ARBA00005189"/>
    </source>
</evidence>
<dbReference type="KEGG" id="snan:I6N98_12335"/>
<keyword evidence="7" id="KW-0319">Glycerol metabolism</keyword>
<dbReference type="InterPro" id="IPR009721">
    <property type="entry name" value="O-acyltransferase_WSD1_C"/>
</dbReference>
<dbReference type="GO" id="GO:0006071">
    <property type="term" value="P:glycerol metabolic process"/>
    <property type="evidence" value="ECO:0007669"/>
    <property type="project" value="UniProtKB-KW"/>
</dbReference>
<keyword evidence="9 14" id="KW-0012">Acyltransferase</keyword>
<evidence type="ECO:0000256" key="9">
    <source>
        <dbReference type="ARBA" id="ARBA00023315"/>
    </source>
</evidence>
<keyword evidence="8" id="KW-0443">Lipid metabolism</keyword>
<dbReference type="GO" id="GO:0001666">
    <property type="term" value="P:response to hypoxia"/>
    <property type="evidence" value="ECO:0007669"/>
    <property type="project" value="TreeGrafter"/>
</dbReference>
<dbReference type="EMBL" id="CP066167">
    <property type="protein sequence ID" value="QQD17150.1"/>
    <property type="molecule type" value="Genomic_DNA"/>
</dbReference>
<dbReference type="InterPro" id="IPR004255">
    <property type="entry name" value="O-acyltransferase_WSD1_N"/>
</dbReference>
<dbReference type="GO" id="GO:0051701">
    <property type="term" value="P:biological process involved in interaction with host"/>
    <property type="evidence" value="ECO:0007669"/>
    <property type="project" value="TreeGrafter"/>
</dbReference>
<dbReference type="InterPro" id="IPR014292">
    <property type="entry name" value="Acyl_transf_WS/DGAT"/>
</dbReference>
<feature type="domain" description="O-acyltransferase WSD1-like N-terminal" evidence="12">
    <location>
        <begin position="4"/>
        <end position="271"/>
    </location>
</feature>
<dbReference type="NCBIfam" id="TIGR02946">
    <property type="entry name" value="acyl_WS_DGAT"/>
    <property type="match status" value="1"/>
</dbReference>
<dbReference type="SUPFAM" id="SSF52777">
    <property type="entry name" value="CoA-dependent acyltransferases"/>
    <property type="match status" value="1"/>
</dbReference>
<name>A0A7T4UQB2_9GAMM</name>
<evidence type="ECO:0000256" key="6">
    <source>
        <dbReference type="ARBA" id="ARBA00022679"/>
    </source>
</evidence>
<evidence type="ECO:0000313" key="14">
    <source>
        <dbReference type="EMBL" id="QQD17150.1"/>
    </source>
</evidence>
<feature type="compositionally biased region" description="Polar residues" evidence="11">
    <location>
        <begin position="470"/>
        <end position="479"/>
    </location>
</feature>
<evidence type="ECO:0000313" key="15">
    <source>
        <dbReference type="Proteomes" id="UP000596063"/>
    </source>
</evidence>
<dbReference type="Proteomes" id="UP000596063">
    <property type="component" value="Chromosome"/>
</dbReference>
<feature type="region of interest" description="Disordered" evidence="11">
    <location>
        <begin position="470"/>
        <end position="539"/>
    </location>
</feature>
<proteinExistence type="inferred from homology"/>
<evidence type="ECO:0000256" key="7">
    <source>
        <dbReference type="ARBA" id="ARBA00022798"/>
    </source>
</evidence>
<feature type="compositionally biased region" description="Basic residues" evidence="11">
    <location>
        <begin position="515"/>
        <end position="539"/>
    </location>
</feature>
<reference evidence="14 15" key="1">
    <citation type="submission" date="2020-12" db="EMBL/GenBank/DDBJ databases">
        <authorList>
            <person name="Shan Y."/>
        </authorList>
    </citation>
    <scope>NUCLEOTIDE SEQUENCE [LARGE SCALE GENOMIC DNA]</scope>
    <source>
        <strain evidence="15">csc3.9</strain>
    </source>
</reference>
<dbReference type="RefSeq" id="WP_198568652.1">
    <property type="nucleotide sequence ID" value="NZ_CP066167.1"/>
</dbReference>
<dbReference type="UniPathway" id="UPA00282"/>
<protein>
    <recommendedName>
        <fullName evidence="4">diacylglycerol O-acyltransferase</fullName>
        <ecNumber evidence="4">2.3.1.20</ecNumber>
    </recommendedName>
</protein>
<evidence type="ECO:0000256" key="1">
    <source>
        <dbReference type="ARBA" id="ARBA00004771"/>
    </source>
</evidence>
<accession>A0A7T4UQB2</accession>
<evidence type="ECO:0000256" key="3">
    <source>
        <dbReference type="ARBA" id="ARBA00009587"/>
    </source>
</evidence>
<comment type="similarity">
    <text evidence="3">Belongs to the long-chain O-acyltransferase family.</text>
</comment>
<feature type="compositionally biased region" description="Low complexity" evidence="11">
    <location>
        <begin position="489"/>
        <end position="514"/>
    </location>
</feature>
<dbReference type="GO" id="GO:0004144">
    <property type="term" value="F:diacylglycerol O-acyltransferase activity"/>
    <property type="evidence" value="ECO:0007669"/>
    <property type="project" value="UniProtKB-EC"/>
</dbReference>
<dbReference type="GO" id="GO:0019432">
    <property type="term" value="P:triglyceride biosynthetic process"/>
    <property type="evidence" value="ECO:0007669"/>
    <property type="project" value="UniProtKB-UniPathway"/>
</dbReference>
<dbReference type="Pfam" id="PF03007">
    <property type="entry name" value="WS_DGAT_cat"/>
    <property type="match status" value="1"/>
</dbReference>
<evidence type="ECO:0000259" key="13">
    <source>
        <dbReference type="Pfam" id="PF06974"/>
    </source>
</evidence>
<dbReference type="PANTHER" id="PTHR31650:SF1">
    <property type="entry name" value="WAX ESTER SYNTHASE_DIACYLGLYCEROL ACYLTRANSFERASE 4-RELATED"/>
    <property type="match status" value="1"/>
</dbReference>
<feature type="domain" description="O-acyltransferase WSD1 C-terminal" evidence="13">
    <location>
        <begin position="310"/>
        <end position="454"/>
    </location>
</feature>
<dbReference type="Pfam" id="PF06974">
    <property type="entry name" value="WS_DGAT_C"/>
    <property type="match status" value="1"/>
</dbReference>
<evidence type="ECO:0000259" key="12">
    <source>
        <dbReference type="Pfam" id="PF03007"/>
    </source>
</evidence>
<gene>
    <name evidence="14" type="ORF">I6N98_12335</name>
</gene>
<sequence>MKKLSLTDDAFLRLESRSTPLHIGMLMLFEPPEDAPADFAAKLFKKLSRSNHAAEPFNRLLVRKRGMHYWKEDEDFDLGQHFVHTALPQPGRIRELFELISRVHCAHLDRNYPLWRMYFIEGLEDGRIAVYMKVHHALVDGVAGMRAVMNAMSADPEESMTLPAMWEVTAPRSGAQASPVPQTSIGGITALRSLAREGIKSLYSPLPLLKELRTTITDYRNHKEDVVIGMSPRCALVQPISSTRRFAAQSYSRSRIKAVGKAFEATTNDVVLAMCGGAIRRYLQELNDLPERPIMAGVPISIRKPGSDFGNEVSFTAAHLGTNIVDAGERMLAIKRCMDDNKKHMSKLSPGQFGAYSAIKMMPGVLNSVFKFAPDCMIGGVVVSNVPGPQQDMYWQGARLSGLYPLSLLLDGNALNITLITRHDSVDFGLIACRKSVPHMQRLLDYLEEALTDLEVAAKQHTSTLSVVDSGNANTAKKTSNQRKKAVAKKSAASSDQSKQADAAPSRTTAANKAPAKKAAARRKVTARSHKKVAKAKSA</sequence>
<keyword evidence="15" id="KW-1185">Reference proteome</keyword>
<evidence type="ECO:0000256" key="11">
    <source>
        <dbReference type="SAM" id="MobiDB-lite"/>
    </source>
</evidence>
<dbReference type="GO" id="GO:0071731">
    <property type="term" value="P:response to nitric oxide"/>
    <property type="evidence" value="ECO:0007669"/>
    <property type="project" value="TreeGrafter"/>
</dbReference>
<organism evidence="14 15">
    <name type="scientific">Spongiibacter nanhainus</name>
    <dbReference type="NCBI Taxonomy" id="2794344"/>
    <lineage>
        <taxon>Bacteria</taxon>
        <taxon>Pseudomonadati</taxon>
        <taxon>Pseudomonadota</taxon>
        <taxon>Gammaproteobacteria</taxon>
        <taxon>Cellvibrionales</taxon>
        <taxon>Spongiibacteraceae</taxon>
        <taxon>Spongiibacter</taxon>
    </lineage>
</organism>
<evidence type="ECO:0000256" key="4">
    <source>
        <dbReference type="ARBA" id="ARBA00013244"/>
    </source>
</evidence>
<comment type="pathway">
    <text evidence="2">Lipid metabolism.</text>
</comment>
<dbReference type="InterPro" id="IPR045034">
    <property type="entry name" value="O-acyltransferase_WSD1-like"/>
</dbReference>
<evidence type="ECO:0000256" key="8">
    <source>
        <dbReference type="ARBA" id="ARBA00023098"/>
    </source>
</evidence>
<dbReference type="PANTHER" id="PTHR31650">
    <property type="entry name" value="O-ACYLTRANSFERASE (WSD1-LIKE) FAMILY PROTEIN"/>
    <property type="match status" value="1"/>
</dbReference>
<dbReference type="GO" id="GO:0005886">
    <property type="term" value="C:plasma membrane"/>
    <property type="evidence" value="ECO:0007669"/>
    <property type="project" value="TreeGrafter"/>
</dbReference>
<comment type="pathway">
    <text evidence="1">Glycerolipid metabolism; triacylglycerol biosynthesis.</text>
</comment>